<dbReference type="KEGG" id="ccos:Pan44_43770"/>
<dbReference type="Gene3D" id="3.40.980.10">
    <property type="entry name" value="MoaB/Mog-like domain"/>
    <property type="match status" value="1"/>
</dbReference>
<dbReference type="InterPro" id="IPR036135">
    <property type="entry name" value="MoeA_linker/N_sf"/>
</dbReference>
<dbReference type="NCBIfam" id="NF045515">
    <property type="entry name" value="Glp_gephyrin"/>
    <property type="match status" value="1"/>
</dbReference>
<dbReference type="UniPathway" id="UPA00344"/>
<dbReference type="Proteomes" id="UP000315700">
    <property type="component" value="Chromosome"/>
</dbReference>
<comment type="cofactor">
    <cofactor evidence="6">
        <name>Mg(2+)</name>
        <dbReference type="ChEBI" id="CHEBI:18420"/>
    </cofactor>
</comment>
<keyword evidence="9" id="KW-1185">Reference proteome</keyword>
<evidence type="ECO:0000313" key="8">
    <source>
        <dbReference type="EMBL" id="QDT56324.1"/>
    </source>
</evidence>
<dbReference type="InterPro" id="IPR036425">
    <property type="entry name" value="MoaB/Mog-like_dom_sf"/>
</dbReference>
<accession>A0A517SJM3</accession>
<dbReference type="InParanoid" id="A0A517SJM3"/>
<comment type="similarity">
    <text evidence="3 6">Belongs to the MoeA family.</text>
</comment>
<dbReference type="GO" id="GO:0061599">
    <property type="term" value="F:molybdopterin molybdotransferase activity"/>
    <property type="evidence" value="ECO:0007669"/>
    <property type="project" value="UniProtKB-UniRule"/>
</dbReference>
<keyword evidence="6" id="KW-0460">Magnesium</keyword>
<dbReference type="EMBL" id="CP036271">
    <property type="protein sequence ID" value="QDT56324.1"/>
    <property type="molecule type" value="Genomic_DNA"/>
</dbReference>
<dbReference type="GO" id="GO:0005829">
    <property type="term" value="C:cytosol"/>
    <property type="evidence" value="ECO:0007669"/>
    <property type="project" value="TreeGrafter"/>
</dbReference>
<dbReference type="InterPro" id="IPR005110">
    <property type="entry name" value="MoeA_linker/N"/>
</dbReference>
<feature type="domain" description="MoaB/Mog" evidence="7">
    <location>
        <begin position="180"/>
        <end position="325"/>
    </location>
</feature>
<evidence type="ECO:0000256" key="3">
    <source>
        <dbReference type="ARBA" id="ARBA00010763"/>
    </source>
</evidence>
<comment type="catalytic activity">
    <reaction evidence="5">
        <text>adenylyl-molybdopterin + molybdate = Mo-molybdopterin + AMP + H(+)</text>
        <dbReference type="Rhea" id="RHEA:35047"/>
        <dbReference type="ChEBI" id="CHEBI:15378"/>
        <dbReference type="ChEBI" id="CHEBI:36264"/>
        <dbReference type="ChEBI" id="CHEBI:62727"/>
        <dbReference type="ChEBI" id="CHEBI:71302"/>
        <dbReference type="ChEBI" id="CHEBI:456215"/>
        <dbReference type="EC" id="2.10.1.1"/>
    </reaction>
</comment>
<dbReference type="Pfam" id="PF00994">
    <property type="entry name" value="MoCF_biosynth"/>
    <property type="match status" value="1"/>
</dbReference>
<proteinExistence type="inferred from homology"/>
<keyword evidence="6" id="KW-0500">Molybdenum</keyword>
<comment type="function">
    <text evidence="1 6">Catalyzes the insertion of molybdate into adenylated molybdopterin with the concomitant release of AMP.</text>
</comment>
<comment type="pathway">
    <text evidence="2 6">Cofactor biosynthesis; molybdopterin biosynthesis.</text>
</comment>
<evidence type="ECO:0000256" key="5">
    <source>
        <dbReference type="ARBA" id="ARBA00047317"/>
    </source>
</evidence>
<gene>
    <name evidence="8" type="primary">moeA</name>
    <name evidence="8" type="ORF">Pan44_43770</name>
</gene>
<dbReference type="CDD" id="cd00887">
    <property type="entry name" value="MoeA"/>
    <property type="match status" value="1"/>
</dbReference>
<keyword evidence="6" id="KW-0479">Metal-binding</keyword>
<dbReference type="FunCoup" id="A0A517SJM3">
    <property type="interactions" value="520"/>
</dbReference>
<evidence type="ECO:0000256" key="2">
    <source>
        <dbReference type="ARBA" id="ARBA00005046"/>
    </source>
</evidence>
<evidence type="ECO:0000256" key="4">
    <source>
        <dbReference type="ARBA" id="ARBA00023150"/>
    </source>
</evidence>
<dbReference type="SUPFAM" id="SSF63867">
    <property type="entry name" value="MoeA C-terminal domain-like"/>
    <property type="match status" value="1"/>
</dbReference>
<dbReference type="Pfam" id="PF03454">
    <property type="entry name" value="MoeA_C"/>
    <property type="match status" value="1"/>
</dbReference>
<dbReference type="GO" id="GO:0006777">
    <property type="term" value="P:Mo-molybdopterin cofactor biosynthetic process"/>
    <property type="evidence" value="ECO:0007669"/>
    <property type="project" value="UniProtKB-UniRule"/>
</dbReference>
<dbReference type="PANTHER" id="PTHR10192:SF5">
    <property type="entry name" value="GEPHYRIN"/>
    <property type="match status" value="1"/>
</dbReference>
<evidence type="ECO:0000256" key="1">
    <source>
        <dbReference type="ARBA" id="ARBA00002901"/>
    </source>
</evidence>
<organism evidence="8 9">
    <name type="scientific">Caulifigura coniformis</name>
    <dbReference type="NCBI Taxonomy" id="2527983"/>
    <lineage>
        <taxon>Bacteria</taxon>
        <taxon>Pseudomonadati</taxon>
        <taxon>Planctomycetota</taxon>
        <taxon>Planctomycetia</taxon>
        <taxon>Planctomycetales</taxon>
        <taxon>Planctomycetaceae</taxon>
        <taxon>Caulifigura</taxon>
    </lineage>
</organism>
<dbReference type="InterPro" id="IPR038987">
    <property type="entry name" value="MoeA-like"/>
</dbReference>
<dbReference type="InterPro" id="IPR036688">
    <property type="entry name" value="MoeA_C_domain_IV_sf"/>
</dbReference>
<dbReference type="RefSeq" id="WP_145033642.1">
    <property type="nucleotide sequence ID" value="NZ_CP036271.1"/>
</dbReference>
<evidence type="ECO:0000259" key="7">
    <source>
        <dbReference type="SMART" id="SM00852"/>
    </source>
</evidence>
<sequence length="410" mass="43668">MLDSVQDAWRLIEREIPPAAPAEKGLPLALCDGLVSTTAIHATGDSPPFDKSLMDGYAIRFDDYAAGRREFDILEEVTAGNTATRELTAGGTIRIMTGAPLPTGADCVIPVELVTSQTAITVTLDAPKARAEGNLARQGQAIRKGDLVLPAGTVLGPAQLGALAEMGVSSVLAIPRPSVSIVATGDELVPYEQVPGPGQIRNSNEIMLVTQARRAGAAPVQSTIARDTRADLMTAIREGLKSDFLVLSGGVSAGVLDLVPSVLAECGCEQVFHGCNVKPGKPIWFGRLTAERSPDGRPHWIFGLPGNPVSSMVCFELFVRMGIHRRRGIQPSQPLMHSARLTAPHVSRDSRPTYFPAVITPSEQGFLARPLAWQGSFDLQTVALANGFVLFETATERQAGEEVPTLILDR</sequence>
<dbReference type="AlphaFoldDB" id="A0A517SJM3"/>
<keyword evidence="4 6" id="KW-0501">Molybdenum cofactor biosynthesis</keyword>
<dbReference type="Gene3D" id="2.170.190.11">
    <property type="entry name" value="Molybdopterin biosynthesis moea protein, domain 3"/>
    <property type="match status" value="1"/>
</dbReference>
<dbReference type="Gene3D" id="3.90.105.10">
    <property type="entry name" value="Molybdopterin biosynthesis moea protein, domain 2"/>
    <property type="match status" value="1"/>
</dbReference>
<dbReference type="InterPro" id="IPR005111">
    <property type="entry name" value="MoeA_C_domain_IV"/>
</dbReference>
<dbReference type="GO" id="GO:0046872">
    <property type="term" value="F:metal ion binding"/>
    <property type="evidence" value="ECO:0007669"/>
    <property type="project" value="UniProtKB-UniRule"/>
</dbReference>
<evidence type="ECO:0000256" key="6">
    <source>
        <dbReference type="RuleBase" id="RU365090"/>
    </source>
</evidence>
<keyword evidence="6 8" id="KW-0808">Transferase</keyword>
<name>A0A517SJM3_9PLAN</name>
<dbReference type="OrthoDB" id="9804758at2"/>
<dbReference type="SMART" id="SM00852">
    <property type="entry name" value="MoCF_biosynth"/>
    <property type="match status" value="1"/>
</dbReference>
<dbReference type="Pfam" id="PF03453">
    <property type="entry name" value="MoeA_N"/>
    <property type="match status" value="1"/>
</dbReference>
<dbReference type="InterPro" id="IPR001453">
    <property type="entry name" value="MoaB/Mog_dom"/>
</dbReference>
<evidence type="ECO:0000313" key="9">
    <source>
        <dbReference type="Proteomes" id="UP000315700"/>
    </source>
</evidence>
<reference evidence="8 9" key="1">
    <citation type="submission" date="2019-02" db="EMBL/GenBank/DDBJ databases">
        <title>Deep-cultivation of Planctomycetes and their phenomic and genomic characterization uncovers novel biology.</title>
        <authorList>
            <person name="Wiegand S."/>
            <person name="Jogler M."/>
            <person name="Boedeker C."/>
            <person name="Pinto D."/>
            <person name="Vollmers J."/>
            <person name="Rivas-Marin E."/>
            <person name="Kohn T."/>
            <person name="Peeters S.H."/>
            <person name="Heuer A."/>
            <person name="Rast P."/>
            <person name="Oberbeckmann S."/>
            <person name="Bunk B."/>
            <person name="Jeske O."/>
            <person name="Meyerdierks A."/>
            <person name="Storesund J.E."/>
            <person name="Kallscheuer N."/>
            <person name="Luecker S."/>
            <person name="Lage O.M."/>
            <person name="Pohl T."/>
            <person name="Merkel B.J."/>
            <person name="Hornburger P."/>
            <person name="Mueller R.-W."/>
            <person name="Bruemmer F."/>
            <person name="Labrenz M."/>
            <person name="Spormann A.M."/>
            <person name="Op den Camp H."/>
            <person name="Overmann J."/>
            <person name="Amann R."/>
            <person name="Jetten M.S.M."/>
            <person name="Mascher T."/>
            <person name="Medema M.H."/>
            <person name="Devos D.P."/>
            <person name="Kaster A.-K."/>
            <person name="Ovreas L."/>
            <person name="Rohde M."/>
            <person name="Galperin M.Y."/>
            <person name="Jogler C."/>
        </authorList>
    </citation>
    <scope>NUCLEOTIDE SEQUENCE [LARGE SCALE GENOMIC DNA]</scope>
    <source>
        <strain evidence="8 9">Pan44</strain>
    </source>
</reference>
<dbReference type="Gene3D" id="2.40.340.10">
    <property type="entry name" value="MoeA, C-terminal, domain IV"/>
    <property type="match status" value="1"/>
</dbReference>
<dbReference type="SUPFAM" id="SSF53218">
    <property type="entry name" value="Molybdenum cofactor biosynthesis proteins"/>
    <property type="match status" value="1"/>
</dbReference>
<dbReference type="EC" id="2.10.1.1" evidence="6"/>
<protein>
    <recommendedName>
        <fullName evidence="6">Molybdopterin molybdenumtransferase</fullName>
        <ecNumber evidence="6">2.10.1.1</ecNumber>
    </recommendedName>
</protein>
<dbReference type="SUPFAM" id="SSF63882">
    <property type="entry name" value="MoeA N-terminal region -like"/>
    <property type="match status" value="1"/>
</dbReference>
<dbReference type="PANTHER" id="PTHR10192">
    <property type="entry name" value="MOLYBDOPTERIN BIOSYNTHESIS PROTEIN"/>
    <property type="match status" value="1"/>
</dbReference>